<comment type="caution">
    <text evidence="2">The sequence shown here is derived from an EMBL/GenBank/DDBJ whole genome shotgun (WGS) entry which is preliminary data.</text>
</comment>
<dbReference type="Proteomes" id="UP001479436">
    <property type="component" value="Unassembled WGS sequence"/>
</dbReference>
<accession>A0ABR2W1S7</accession>
<organism evidence="2 3">
    <name type="scientific">Basidiobolus ranarum</name>
    <dbReference type="NCBI Taxonomy" id="34480"/>
    <lineage>
        <taxon>Eukaryota</taxon>
        <taxon>Fungi</taxon>
        <taxon>Fungi incertae sedis</taxon>
        <taxon>Zoopagomycota</taxon>
        <taxon>Entomophthoromycotina</taxon>
        <taxon>Basidiobolomycetes</taxon>
        <taxon>Basidiobolales</taxon>
        <taxon>Basidiobolaceae</taxon>
        <taxon>Basidiobolus</taxon>
    </lineage>
</organism>
<sequence>MSALVPTTIVDRPRTKRTLSLTSIRNSRMGYSLRTLRRKLSVFERRDRNPEARHQTGQTGPE</sequence>
<reference evidence="2 3" key="1">
    <citation type="submission" date="2023-04" db="EMBL/GenBank/DDBJ databases">
        <title>Genome of Basidiobolus ranarum AG-B5.</title>
        <authorList>
            <person name="Stajich J.E."/>
            <person name="Carter-House D."/>
            <person name="Gryganskyi A."/>
        </authorList>
    </citation>
    <scope>NUCLEOTIDE SEQUENCE [LARGE SCALE GENOMIC DNA]</scope>
    <source>
        <strain evidence="2 3">AG-B5</strain>
    </source>
</reference>
<protein>
    <submittedName>
        <fullName evidence="2">Uncharacterized protein</fullName>
    </submittedName>
</protein>
<dbReference type="EMBL" id="JASJQH010007175">
    <property type="protein sequence ID" value="KAK9716841.1"/>
    <property type="molecule type" value="Genomic_DNA"/>
</dbReference>
<feature type="compositionally biased region" description="Basic and acidic residues" evidence="1">
    <location>
        <begin position="43"/>
        <end position="54"/>
    </location>
</feature>
<gene>
    <name evidence="2" type="ORF">K7432_006629</name>
</gene>
<evidence type="ECO:0000313" key="2">
    <source>
        <dbReference type="EMBL" id="KAK9716841.1"/>
    </source>
</evidence>
<proteinExistence type="predicted"/>
<evidence type="ECO:0000313" key="3">
    <source>
        <dbReference type="Proteomes" id="UP001479436"/>
    </source>
</evidence>
<feature type="region of interest" description="Disordered" evidence="1">
    <location>
        <begin position="43"/>
        <end position="62"/>
    </location>
</feature>
<evidence type="ECO:0000256" key="1">
    <source>
        <dbReference type="SAM" id="MobiDB-lite"/>
    </source>
</evidence>
<keyword evidence="3" id="KW-1185">Reference proteome</keyword>
<name>A0ABR2W1S7_9FUNG</name>